<dbReference type="Proteomes" id="UP001431783">
    <property type="component" value="Unassembled WGS sequence"/>
</dbReference>
<feature type="region of interest" description="Disordered" evidence="5">
    <location>
        <begin position="33"/>
        <end position="79"/>
    </location>
</feature>
<evidence type="ECO:0000313" key="8">
    <source>
        <dbReference type="Proteomes" id="UP001431783"/>
    </source>
</evidence>
<reference evidence="7 8" key="1">
    <citation type="submission" date="2023-03" db="EMBL/GenBank/DDBJ databases">
        <title>Genome insight into feeding habits of ladybird beetles.</title>
        <authorList>
            <person name="Li H.-S."/>
            <person name="Huang Y.-H."/>
            <person name="Pang H."/>
        </authorList>
    </citation>
    <scope>NUCLEOTIDE SEQUENCE [LARGE SCALE GENOMIC DNA]</scope>
    <source>
        <strain evidence="7">SYSU_2023b</strain>
        <tissue evidence="7">Whole body</tissue>
    </source>
</reference>
<evidence type="ECO:0000256" key="3">
    <source>
        <dbReference type="ARBA" id="ARBA00023242"/>
    </source>
</evidence>
<dbReference type="SMART" id="SM00360">
    <property type="entry name" value="RRM"/>
    <property type="match status" value="1"/>
</dbReference>
<feature type="compositionally biased region" description="Basic and acidic residues" evidence="5">
    <location>
        <begin position="45"/>
        <end position="79"/>
    </location>
</feature>
<comment type="subcellular location">
    <subcellularLocation>
        <location evidence="1">Nucleus</location>
    </subcellularLocation>
</comment>
<dbReference type="InterPro" id="IPR012677">
    <property type="entry name" value="Nucleotide-bd_a/b_plait_sf"/>
</dbReference>
<dbReference type="EMBL" id="JARQZJ010000095">
    <property type="protein sequence ID" value="KAK9885229.1"/>
    <property type="molecule type" value="Genomic_DNA"/>
</dbReference>
<dbReference type="GO" id="GO:0006357">
    <property type="term" value="P:regulation of transcription by RNA polymerase II"/>
    <property type="evidence" value="ECO:0007669"/>
    <property type="project" value="TreeGrafter"/>
</dbReference>
<comment type="caution">
    <text evidence="7">The sequence shown here is derived from an EMBL/GenBank/DDBJ whole genome shotgun (WGS) entry which is preliminary data.</text>
</comment>
<dbReference type="Pfam" id="PF00076">
    <property type="entry name" value="RRM_1"/>
    <property type="match status" value="1"/>
</dbReference>
<gene>
    <name evidence="7" type="ORF">WA026_010732</name>
</gene>
<keyword evidence="8" id="KW-1185">Reference proteome</keyword>
<protein>
    <recommendedName>
        <fullName evidence="6">RRM domain-containing protein</fullName>
    </recommendedName>
</protein>
<proteinExistence type="predicted"/>
<dbReference type="InterPro" id="IPR000504">
    <property type="entry name" value="RRM_dom"/>
</dbReference>
<dbReference type="GO" id="GO:0005634">
    <property type="term" value="C:nucleus"/>
    <property type="evidence" value="ECO:0007669"/>
    <property type="project" value="UniProtKB-SubCell"/>
</dbReference>
<dbReference type="PANTHER" id="PTHR15683:SF8">
    <property type="entry name" value="SCAFFOLD ATTACHMENT FACTOR B, ISOFORM B"/>
    <property type="match status" value="1"/>
</dbReference>
<evidence type="ECO:0000256" key="2">
    <source>
        <dbReference type="ARBA" id="ARBA00022884"/>
    </source>
</evidence>
<evidence type="ECO:0000313" key="7">
    <source>
        <dbReference type="EMBL" id="KAK9885229.1"/>
    </source>
</evidence>
<dbReference type="SUPFAM" id="SSF54928">
    <property type="entry name" value="RNA-binding domain, RBD"/>
    <property type="match status" value="1"/>
</dbReference>
<dbReference type="GO" id="GO:0003723">
    <property type="term" value="F:RNA binding"/>
    <property type="evidence" value="ECO:0007669"/>
    <property type="project" value="UniProtKB-UniRule"/>
</dbReference>
<accession>A0AAW1UPX0</accession>
<dbReference type="PANTHER" id="PTHR15683">
    <property type="entry name" value="SCAFFOLD ATTACHMENT FACTOR B-RELATED"/>
    <property type="match status" value="1"/>
</dbReference>
<dbReference type="PROSITE" id="PS50102">
    <property type="entry name" value="RRM"/>
    <property type="match status" value="1"/>
</dbReference>
<dbReference type="Gene3D" id="3.30.70.330">
    <property type="match status" value="1"/>
</dbReference>
<dbReference type="GO" id="GO:0050684">
    <property type="term" value="P:regulation of mRNA processing"/>
    <property type="evidence" value="ECO:0007669"/>
    <property type="project" value="TreeGrafter"/>
</dbReference>
<name>A0AAW1UPX0_9CUCU</name>
<evidence type="ECO:0000256" key="5">
    <source>
        <dbReference type="SAM" id="MobiDB-lite"/>
    </source>
</evidence>
<feature type="domain" description="RRM" evidence="6">
    <location>
        <begin position="179"/>
        <end position="253"/>
    </location>
</feature>
<evidence type="ECO:0000256" key="4">
    <source>
        <dbReference type="PROSITE-ProRule" id="PRU00176"/>
    </source>
</evidence>
<keyword evidence="3" id="KW-0539">Nucleus</keyword>
<sequence length="318" mass="34869">MSKSSDTVVQGDVDESILFDDGYSIVDDINTGTGAMGESKGGKSFTKENDTKVKNEEATEKKEEAKGVIEKEKENGSKKHDAIKTENVEREIIKKEKLIGLESSVTKNSDVSESTLIISNDDDLGTDMSALDNSLGKLGKHTNELNKEKSGKIVPTNTNKCVDTSVVKTTQKKKLTDGNFVWISNISKLVKASSLKKHFAECGKVNTAKVVTNGKVFFGYVEFESSEHALTCVKTLNNSILGGKNIIVSRNRPDVNKKTVSAKKNLVNNAIINPKPEEIKNEFVGTEQPGKASASEAKHLTMIRESLRTIQKMRTERE</sequence>
<dbReference type="InterPro" id="IPR035979">
    <property type="entry name" value="RBD_domain_sf"/>
</dbReference>
<dbReference type="AlphaFoldDB" id="A0AAW1UPX0"/>
<dbReference type="InterPro" id="IPR051738">
    <property type="entry name" value="SAF_Modulators"/>
</dbReference>
<organism evidence="7 8">
    <name type="scientific">Henosepilachna vigintioctopunctata</name>
    <dbReference type="NCBI Taxonomy" id="420089"/>
    <lineage>
        <taxon>Eukaryota</taxon>
        <taxon>Metazoa</taxon>
        <taxon>Ecdysozoa</taxon>
        <taxon>Arthropoda</taxon>
        <taxon>Hexapoda</taxon>
        <taxon>Insecta</taxon>
        <taxon>Pterygota</taxon>
        <taxon>Neoptera</taxon>
        <taxon>Endopterygota</taxon>
        <taxon>Coleoptera</taxon>
        <taxon>Polyphaga</taxon>
        <taxon>Cucujiformia</taxon>
        <taxon>Coccinelloidea</taxon>
        <taxon>Coccinellidae</taxon>
        <taxon>Epilachninae</taxon>
        <taxon>Epilachnini</taxon>
        <taxon>Henosepilachna</taxon>
    </lineage>
</organism>
<evidence type="ECO:0000256" key="1">
    <source>
        <dbReference type="ARBA" id="ARBA00004123"/>
    </source>
</evidence>
<keyword evidence="2 4" id="KW-0694">RNA-binding</keyword>
<evidence type="ECO:0000259" key="6">
    <source>
        <dbReference type="PROSITE" id="PS50102"/>
    </source>
</evidence>
<dbReference type="GO" id="GO:0043565">
    <property type="term" value="F:sequence-specific DNA binding"/>
    <property type="evidence" value="ECO:0007669"/>
    <property type="project" value="TreeGrafter"/>
</dbReference>